<evidence type="ECO:0000313" key="2">
    <source>
        <dbReference type="Proteomes" id="UP001652740"/>
    </source>
</evidence>
<dbReference type="Proteomes" id="UP001652740">
    <property type="component" value="Unplaced"/>
</dbReference>
<keyword evidence="1" id="KW-0732">Signal</keyword>
<name>A0A6J3CF55_GALME</name>
<dbReference type="InParanoid" id="A0A6J3CF55"/>
<dbReference type="GeneID" id="116413770"/>
<dbReference type="RefSeq" id="XP_031770390.2">
    <property type="nucleotide sequence ID" value="XM_031914530.2"/>
</dbReference>
<reference evidence="3" key="1">
    <citation type="submission" date="2025-08" db="UniProtKB">
        <authorList>
            <consortium name="RefSeq"/>
        </authorList>
    </citation>
    <scope>IDENTIFICATION</scope>
    <source>
        <tissue evidence="3">Whole larvae</tissue>
    </source>
</reference>
<dbReference type="KEGG" id="gmw:116413770"/>
<feature type="chain" id="PRO_5045192211" evidence="1">
    <location>
        <begin position="19"/>
        <end position="181"/>
    </location>
</feature>
<proteinExistence type="predicted"/>
<keyword evidence="2" id="KW-1185">Reference proteome</keyword>
<gene>
    <name evidence="3" type="primary">LOC116413770</name>
</gene>
<feature type="signal peptide" evidence="1">
    <location>
        <begin position="1"/>
        <end position="18"/>
    </location>
</feature>
<protein>
    <submittedName>
        <fullName evidence="3">Uncharacterized protein LOC116413770</fullName>
    </submittedName>
</protein>
<sequence length="181" mass="19261">MAFKVLFLAALILKAITAQRIVANNYQPSVPITDVIRSQQIPILSAAESDVLCKNFASAIQSVILDNFAQNCYKKPVFNKIAQPLVNDIATTICTCPVCSAVNITPNSYSKNYISPNAVSGIINNANGLANTVSNTVITRSLAAKPNVVNANSINYGDLISLLSGLTRMNGQCGCNNQVVI</sequence>
<dbReference type="AlphaFoldDB" id="A0A6J3CF55"/>
<evidence type="ECO:0000313" key="3">
    <source>
        <dbReference type="RefSeq" id="XP_031770390.2"/>
    </source>
</evidence>
<accession>A0A6J3CF55</accession>
<evidence type="ECO:0000256" key="1">
    <source>
        <dbReference type="SAM" id="SignalP"/>
    </source>
</evidence>
<organism evidence="2 3">
    <name type="scientific">Galleria mellonella</name>
    <name type="common">Greater wax moth</name>
    <dbReference type="NCBI Taxonomy" id="7137"/>
    <lineage>
        <taxon>Eukaryota</taxon>
        <taxon>Metazoa</taxon>
        <taxon>Ecdysozoa</taxon>
        <taxon>Arthropoda</taxon>
        <taxon>Hexapoda</taxon>
        <taxon>Insecta</taxon>
        <taxon>Pterygota</taxon>
        <taxon>Neoptera</taxon>
        <taxon>Endopterygota</taxon>
        <taxon>Lepidoptera</taxon>
        <taxon>Glossata</taxon>
        <taxon>Ditrysia</taxon>
        <taxon>Pyraloidea</taxon>
        <taxon>Pyralidae</taxon>
        <taxon>Galleriinae</taxon>
        <taxon>Galleria</taxon>
    </lineage>
</organism>